<keyword evidence="3" id="KW-0808">Transferase</keyword>
<dbReference type="OrthoDB" id="2275718at2759"/>
<evidence type="ECO:0000313" key="9">
    <source>
        <dbReference type="EMBL" id="CAE0700843.1"/>
    </source>
</evidence>
<evidence type="ECO:0000256" key="7">
    <source>
        <dbReference type="SAM" id="MobiDB-lite"/>
    </source>
</evidence>
<evidence type="ECO:0000256" key="3">
    <source>
        <dbReference type="ARBA" id="ARBA00022679"/>
    </source>
</evidence>
<evidence type="ECO:0000313" key="10">
    <source>
        <dbReference type="EMBL" id="CAH0373102.1"/>
    </source>
</evidence>
<feature type="compositionally biased region" description="Basic residues" evidence="7">
    <location>
        <begin position="1055"/>
        <end position="1070"/>
    </location>
</feature>
<evidence type="ECO:0000259" key="8">
    <source>
        <dbReference type="PROSITE" id="PS51698"/>
    </source>
</evidence>
<feature type="compositionally biased region" description="Pro residues" evidence="7">
    <location>
        <begin position="1202"/>
        <end position="1214"/>
    </location>
</feature>
<dbReference type="PANTHER" id="PTHR46803">
    <property type="entry name" value="E3 UBIQUITIN-PROTEIN LIGASE CHIP"/>
    <property type="match status" value="1"/>
</dbReference>
<dbReference type="GO" id="GO:0071218">
    <property type="term" value="P:cellular response to misfolded protein"/>
    <property type="evidence" value="ECO:0007669"/>
    <property type="project" value="TreeGrafter"/>
</dbReference>
<gene>
    <name evidence="9" type="ORF">PCAL00307_LOCUS16279</name>
    <name evidence="10" type="ORF">PECAL_4P02750</name>
</gene>
<dbReference type="Gene3D" id="3.30.40.10">
    <property type="entry name" value="Zinc/RING finger domain, C3HC4 (zinc finger)"/>
    <property type="match status" value="1"/>
</dbReference>
<name>A0A7S4A1D3_9STRA</name>
<dbReference type="GO" id="GO:0043161">
    <property type="term" value="P:proteasome-mediated ubiquitin-dependent protein catabolic process"/>
    <property type="evidence" value="ECO:0007669"/>
    <property type="project" value="TreeGrafter"/>
</dbReference>
<dbReference type="Proteomes" id="UP000789595">
    <property type="component" value="Unassembled WGS sequence"/>
</dbReference>
<dbReference type="GO" id="GO:0051087">
    <property type="term" value="F:protein-folding chaperone binding"/>
    <property type="evidence" value="ECO:0007669"/>
    <property type="project" value="TreeGrafter"/>
</dbReference>
<feature type="region of interest" description="Disordered" evidence="7">
    <location>
        <begin position="1180"/>
        <end position="1220"/>
    </location>
</feature>
<dbReference type="CDD" id="cd16655">
    <property type="entry name" value="RING-Ubox_WDSUB1-like"/>
    <property type="match status" value="1"/>
</dbReference>
<comment type="catalytic activity">
    <reaction evidence="1">
        <text>S-ubiquitinyl-[E2 ubiquitin-conjugating enzyme]-L-cysteine + [acceptor protein]-L-lysine = [E2 ubiquitin-conjugating enzyme]-L-cysteine + N(6)-ubiquitinyl-[acceptor protein]-L-lysine.</text>
        <dbReference type="EC" id="2.3.2.27"/>
    </reaction>
</comment>
<dbReference type="GO" id="GO:0006515">
    <property type="term" value="P:protein quality control for misfolded or incompletely synthesized proteins"/>
    <property type="evidence" value="ECO:0007669"/>
    <property type="project" value="TreeGrafter"/>
</dbReference>
<proteinExistence type="predicted"/>
<dbReference type="InterPro" id="IPR009604">
    <property type="entry name" value="LsmAD_domain"/>
</dbReference>
<evidence type="ECO:0000256" key="6">
    <source>
        <dbReference type="SAM" id="Coils"/>
    </source>
</evidence>
<dbReference type="GO" id="GO:0000209">
    <property type="term" value="P:protein polyubiquitination"/>
    <property type="evidence" value="ECO:0007669"/>
    <property type="project" value="TreeGrafter"/>
</dbReference>
<feature type="coiled-coil region" evidence="6">
    <location>
        <begin position="4"/>
        <end position="66"/>
    </location>
</feature>
<evidence type="ECO:0000256" key="2">
    <source>
        <dbReference type="ARBA" id="ARBA00012483"/>
    </source>
</evidence>
<evidence type="ECO:0000313" key="11">
    <source>
        <dbReference type="Proteomes" id="UP000789595"/>
    </source>
</evidence>
<organism evidence="9">
    <name type="scientific">Pelagomonas calceolata</name>
    <dbReference type="NCBI Taxonomy" id="35677"/>
    <lineage>
        <taxon>Eukaryota</taxon>
        <taxon>Sar</taxon>
        <taxon>Stramenopiles</taxon>
        <taxon>Ochrophyta</taxon>
        <taxon>Pelagophyceae</taxon>
        <taxon>Pelagomonadales</taxon>
        <taxon>Pelagomonadaceae</taxon>
        <taxon>Pelagomonas</taxon>
    </lineage>
</organism>
<protein>
    <recommendedName>
        <fullName evidence="2">RING-type E3 ubiquitin transferase</fullName>
        <ecNumber evidence="2">2.3.2.27</ecNumber>
    </recommendedName>
</protein>
<dbReference type="GO" id="GO:0045862">
    <property type="term" value="P:positive regulation of proteolysis"/>
    <property type="evidence" value="ECO:0007669"/>
    <property type="project" value="TreeGrafter"/>
</dbReference>
<feature type="region of interest" description="Disordered" evidence="7">
    <location>
        <begin position="1300"/>
        <end position="1321"/>
    </location>
</feature>
<keyword evidence="6" id="KW-0175">Coiled coil</keyword>
<sequence>MEAGAALDEAMDALAQKNEDLTEDVQTFAKALDGLGEPLADAKAERRRLETIRAEYQSQRDHLLRKMAANESLPSDVKRTILEAAETGGRIVDALADVAATRRALADENDRPLGKPLSLEEDVTVKEEGSFFRGASLVKALEIPNNEDSDVAKACAVVLDPHRPPAVMADVESVISALKARTPSWRSCVAAANLAAHHNDVLDRRAELVPGLLRAACQRDAYYAQVFAGEALARLFRRGDAASINTVAPGAPLARLCKAVAERLMTEPRERHVAFLSLTQPQSPCAWRMFAARLARALVGGQRAQKLVREAALPLVRACAANCGPLRADASDDDHGRCFLPHCAAAVDVLARTHGSLFLERYEDRSLLGLVAVAAAPNLGSPDARTAVDVALQLRDRGEARAKGPEWSRFRDLAKEFIGRSPRHARGVDRGVVVGHCRAALPHLLVAACSIQDRAYLDNDIARCVDALAADLGDGRAGAALAVALLAAQTDSWSQRAARGLLPACGDLALCALEGLRHPPNEGLQQALDAIGDALCAWCDREDTRVGALAAVARLIRHVPHVITATSPHLVCWRRCAEAAERATKALSQEDANLCRDLAALWVASDASRCNQQDDEKAARACERLADRAVEGAGTPSARVSAKAVADLIAHGGFDVLTRILASDRDYPGEHEKHRRLHLVRAAHEAFAPLLLAARETLLPVSTPAKAISKEDPFRRQAGQLCERWVHSHDFRAALAVSSTALAEETCLLLDRVQGDNEHDPRSRATASGLVLIDCLFAAHKAVRKINEEQEDDSDSDDDTDEDMGQAWNQAAQLVLASLPHCLESACDACPLGAAFHVLFDLGLAGHVGSAASEEAAKVLINLLGSERLVDDGRKSTRSATLQPDSAPILARHAAAVALLIFAESRRGRNAWLRDVCLHQGLPPLLQIMARDAPESAQPKKKRAAAAAENAVRAAAHLLSLAARAASGRPYLRKALVDFDPLFAPAEETEADLLSSLAALEDAAADRRELFRRRRKRIQDRQQQKVVSEQAAADADRAAAELIAEVEGEDEAKEKKKKRNKKKAKKKKAKRDSEEKAVPAPAPGRASPRLEEFTSYDDKDDAAAVTPEDSADDVVVQAPAEADSDDGDEADTPLDEAPREVEVEDAHDDAAAARRLAVQALEMGISTAADDIPEALAREMEAADAAAEVEAARRPAALARPDPTPARPAAPHPTPTFDDSQYTTALDAAALTPQQRADAEKIAREIESGNLRVGADGLLAAAPHPDYNARQEGQLLSRQPTLDKTDPTLEEYEAMRKAQLAQGPPGLAPPSAQSSPNGVEATSVSFDAEDDALDAALLDAGLASDIRTRDILRWEGIDAHSLMYLEYEDYVNLDLRMGARAKLRRWAALQRSEPVPEWLKCPLSSELFDDPVLLIVDSRTYERSRIEAWLARHGASPFTQAPARATDLVSNLAVRAAADAFRSGGLRAS</sequence>
<dbReference type="EMBL" id="CAKKNE010000004">
    <property type="protein sequence ID" value="CAH0373102.1"/>
    <property type="molecule type" value="Genomic_DNA"/>
</dbReference>
<feature type="region of interest" description="Disordered" evidence="7">
    <location>
        <begin position="1047"/>
        <end position="1150"/>
    </location>
</feature>
<keyword evidence="4" id="KW-0677">Repeat</keyword>
<dbReference type="PANTHER" id="PTHR46803:SF2">
    <property type="entry name" value="E3 UBIQUITIN-PROTEIN LIGASE CHIP"/>
    <property type="match status" value="1"/>
</dbReference>
<keyword evidence="11" id="KW-1185">Reference proteome</keyword>
<dbReference type="GO" id="GO:0005737">
    <property type="term" value="C:cytoplasm"/>
    <property type="evidence" value="ECO:0007669"/>
    <property type="project" value="TreeGrafter"/>
</dbReference>
<evidence type="ECO:0000256" key="5">
    <source>
        <dbReference type="ARBA" id="ARBA00022786"/>
    </source>
</evidence>
<dbReference type="SMART" id="SM00504">
    <property type="entry name" value="Ubox"/>
    <property type="match status" value="1"/>
</dbReference>
<keyword evidence="5" id="KW-0833">Ubl conjugation pathway</keyword>
<dbReference type="Pfam" id="PF04564">
    <property type="entry name" value="U-box"/>
    <property type="match status" value="1"/>
</dbReference>
<evidence type="ECO:0000256" key="1">
    <source>
        <dbReference type="ARBA" id="ARBA00000900"/>
    </source>
</evidence>
<feature type="domain" description="U-box" evidence="8">
    <location>
        <begin position="1394"/>
        <end position="1468"/>
    </location>
</feature>
<feature type="compositionally biased region" description="Polar residues" evidence="7">
    <location>
        <begin position="1311"/>
        <end position="1321"/>
    </location>
</feature>
<accession>A0A7S4A1D3</accession>
<dbReference type="InterPro" id="IPR013083">
    <property type="entry name" value="Znf_RING/FYVE/PHD"/>
</dbReference>
<reference evidence="10" key="2">
    <citation type="submission" date="2021-11" db="EMBL/GenBank/DDBJ databases">
        <authorList>
            <consortium name="Genoscope - CEA"/>
            <person name="William W."/>
        </authorList>
    </citation>
    <scope>NUCLEOTIDE SEQUENCE</scope>
</reference>
<dbReference type="GO" id="GO:0061630">
    <property type="term" value="F:ubiquitin protein ligase activity"/>
    <property type="evidence" value="ECO:0007669"/>
    <property type="project" value="UniProtKB-EC"/>
</dbReference>
<dbReference type="SUPFAM" id="SSF57850">
    <property type="entry name" value="RING/U-box"/>
    <property type="match status" value="1"/>
</dbReference>
<feature type="compositionally biased region" description="Acidic residues" evidence="7">
    <location>
        <begin position="1122"/>
        <end position="1134"/>
    </location>
</feature>
<evidence type="ECO:0000256" key="4">
    <source>
        <dbReference type="ARBA" id="ARBA00022737"/>
    </source>
</evidence>
<dbReference type="EMBL" id="HBIW01018904">
    <property type="protein sequence ID" value="CAE0700843.1"/>
    <property type="molecule type" value="Transcribed_RNA"/>
</dbReference>
<dbReference type="Pfam" id="PF06741">
    <property type="entry name" value="LsmAD"/>
    <property type="match status" value="1"/>
</dbReference>
<reference evidence="9" key="1">
    <citation type="submission" date="2021-01" db="EMBL/GenBank/DDBJ databases">
        <authorList>
            <person name="Corre E."/>
            <person name="Pelletier E."/>
            <person name="Niang G."/>
            <person name="Scheremetjew M."/>
            <person name="Finn R."/>
            <person name="Kale V."/>
            <person name="Holt S."/>
            <person name="Cochrane G."/>
            <person name="Meng A."/>
            <person name="Brown T."/>
            <person name="Cohen L."/>
        </authorList>
    </citation>
    <scope>NUCLEOTIDE SEQUENCE</scope>
    <source>
        <strain evidence="9">CCMP1756</strain>
    </source>
</reference>
<feature type="compositionally biased region" description="Low complexity" evidence="7">
    <location>
        <begin position="1183"/>
        <end position="1201"/>
    </location>
</feature>
<dbReference type="InterPro" id="IPR003613">
    <property type="entry name" value="Ubox_domain"/>
</dbReference>
<dbReference type="PROSITE" id="PS51698">
    <property type="entry name" value="U_BOX"/>
    <property type="match status" value="1"/>
</dbReference>
<dbReference type="EC" id="2.3.2.27" evidence="2"/>